<proteinExistence type="predicted"/>
<name>A0ABT5DKU4_9BACT</name>
<dbReference type="RefSeq" id="WP_272144139.1">
    <property type="nucleotide sequence ID" value="NZ_JAQNDM010000002.1"/>
</dbReference>
<comment type="caution">
    <text evidence="1">The sequence shown here is derived from an EMBL/GenBank/DDBJ whole genome shotgun (WGS) entry which is preliminary data.</text>
</comment>
<protein>
    <submittedName>
        <fullName evidence="1">STAS/SEC14 domain-containing protein</fullName>
    </submittedName>
</protein>
<dbReference type="Proteomes" id="UP001221838">
    <property type="component" value="Unassembled WGS sequence"/>
</dbReference>
<dbReference type="InterPro" id="IPR021866">
    <property type="entry name" value="SpoIIAA-like"/>
</dbReference>
<sequence>MEWRFGPHTLSFEEPDLVRVTFHGQMDVKEQQEMYAFVEEIRARQKDLYLLGDLRLGTGFSPRARRSMGENADPVQYRAMAFFGASFTVRTIFNMLGRAQFLMGRKTASMAFTETEQEARQWLAQQRALHVHSS</sequence>
<reference evidence="1 2" key="1">
    <citation type="submission" date="2022-11" db="EMBL/GenBank/DDBJ databases">
        <title>Minimal conservation of predation-associated metabolite biosynthetic gene clusters underscores biosynthetic potential of Myxococcota including descriptions for ten novel species: Archangium lansinium sp. nov., Myxococcus landrumus sp. nov., Nannocystis bai.</title>
        <authorList>
            <person name="Ahearne A."/>
            <person name="Stevens C."/>
            <person name="Dowd S."/>
        </authorList>
    </citation>
    <scope>NUCLEOTIDE SEQUENCE [LARGE SCALE GENOMIC DNA]</scope>
    <source>
        <strain evidence="1 2">NCWAL01</strain>
    </source>
</reference>
<organism evidence="1 2">
    <name type="scientific">Stigmatella ashevillensis</name>
    <dbReference type="NCBI Taxonomy" id="2995309"/>
    <lineage>
        <taxon>Bacteria</taxon>
        <taxon>Pseudomonadati</taxon>
        <taxon>Myxococcota</taxon>
        <taxon>Myxococcia</taxon>
        <taxon>Myxococcales</taxon>
        <taxon>Cystobacterineae</taxon>
        <taxon>Archangiaceae</taxon>
        <taxon>Stigmatella</taxon>
    </lineage>
</organism>
<accession>A0ABT5DKU4</accession>
<dbReference type="Pfam" id="PF11964">
    <property type="entry name" value="SpoIIAA-like"/>
    <property type="match status" value="1"/>
</dbReference>
<evidence type="ECO:0000313" key="2">
    <source>
        <dbReference type="Proteomes" id="UP001221838"/>
    </source>
</evidence>
<evidence type="ECO:0000313" key="1">
    <source>
        <dbReference type="EMBL" id="MDC0713743.1"/>
    </source>
</evidence>
<dbReference type="EMBL" id="JAQNDM010000002">
    <property type="protein sequence ID" value="MDC0713743.1"/>
    <property type="molecule type" value="Genomic_DNA"/>
</dbReference>
<keyword evidence="2" id="KW-1185">Reference proteome</keyword>
<gene>
    <name evidence="1" type="ORF">POL68_35075</name>
</gene>